<dbReference type="AlphaFoldDB" id="A0A218WB06"/>
<proteinExistence type="predicted"/>
<accession>A0A218WB06</accession>
<comment type="caution">
    <text evidence="1">The sequence shown here is derived from an EMBL/GenBank/DDBJ whole genome shotgun (WGS) entry which is preliminary data.</text>
</comment>
<evidence type="ECO:0000313" key="2">
    <source>
        <dbReference type="Proteomes" id="UP000197138"/>
    </source>
</evidence>
<sequence length="82" mass="9693">MAEVNEWIRARILVGWRLRLGWQELSLSESLAEPSVNEAAAEKADDLQRKSQKMQRRSLLFFDHRFAEEITDVAEKDMEEMR</sequence>
<protein>
    <submittedName>
        <fullName evidence="1">Uncharacterized protein</fullName>
    </submittedName>
</protein>
<reference evidence="2" key="1">
    <citation type="journal article" date="2017" name="Plant J.">
        <title>The pomegranate (Punica granatum L.) genome and the genomics of punicalagin biosynthesis.</title>
        <authorList>
            <person name="Qin G."/>
            <person name="Xu C."/>
            <person name="Ming R."/>
            <person name="Tang H."/>
            <person name="Guyot R."/>
            <person name="Kramer E.M."/>
            <person name="Hu Y."/>
            <person name="Yi X."/>
            <person name="Qi Y."/>
            <person name="Xu X."/>
            <person name="Gao Z."/>
            <person name="Pan H."/>
            <person name="Jian J."/>
            <person name="Tian Y."/>
            <person name="Yue Z."/>
            <person name="Xu Y."/>
        </authorList>
    </citation>
    <scope>NUCLEOTIDE SEQUENCE [LARGE SCALE GENOMIC DNA]</scope>
    <source>
        <strain evidence="2">cv. Dabenzi</strain>
    </source>
</reference>
<name>A0A218WB06_PUNGR</name>
<dbReference type="EMBL" id="MTKT01004810">
    <property type="protein sequence ID" value="OWM69713.1"/>
    <property type="molecule type" value="Genomic_DNA"/>
</dbReference>
<evidence type="ECO:0000313" key="1">
    <source>
        <dbReference type="EMBL" id="OWM69713.1"/>
    </source>
</evidence>
<gene>
    <name evidence="1" type="ORF">CDL15_Pgr025562</name>
</gene>
<organism evidence="1 2">
    <name type="scientific">Punica granatum</name>
    <name type="common">Pomegranate</name>
    <dbReference type="NCBI Taxonomy" id="22663"/>
    <lineage>
        <taxon>Eukaryota</taxon>
        <taxon>Viridiplantae</taxon>
        <taxon>Streptophyta</taxon>
        <taxon>Embryophyta</taxon>
        <taxon>Tracheophyta</taxon>
        <taxon>Spermatophyta</taxon>
        <taxon>Magnoliopsida</taxon>
        <taxon>eudicotyledons</taxon>
        <taxon>Gunneridae</taxon>
        <taxon>Pentapetalae</taxon>
        <taxon>rosids</taxon>
        <taxon>malvids</taxon>
        <taxon>Myrtales</taxon>
        <taxon>Lythraceae</taxon>
        <taxon>Punica</taxon>
    </lineage>
</organism>
<dbReference type="Proteomes" id="UP000197138">
    <property type="component" value="Unassembled WGS sequence"/>
</dbReference>